<evidence type="ECO:0000313" key="5">
    <source>
        <dbReference type="Proteomes" id="UP000553776"/>
    </source>
</evidence>
<feature type="region of interest" description="Disordered" evidence="1">
    <location>
        <begin position="29"/>
        <end position="66"/>
    </location>
</feature>
<protein>
    <submittedName>
        <fullName evidence="4">ABC transporter substrate-binding protein</fullName>
    </submittedName>
</protein>
<feature type="signal peptide" evidence="2">
    <location>
        <begin position="1"/>
        <end position="20"/>
    </location>
</feature>
<keyword evidence="5" id="KW-1185">Reference proteome</keyword>
<gene>
    <name evidence="4" type="ORF">H7B90_14020</name>
</gene>
<evidence type="ECO:0000256" key="2">
    <source>
        <dbReference type="SAM" id="SignalP"/>
    </source>
</evidence>
<feature type="compositionally biased region" description="Low complexity" evidence="1">
    <location>
        <begin position="37"/>
        <end position="66"/>
    </location>
</feature>
<feature type="chain" id="PRO_5039533159" evidence="2">
    <location>
        <begin position="21"/>
        <end position="363"/>
    </location>
</feature>
<dbReference type="PROSITE" id="PS51257">
    <property type="entry name" value="PROKAR_LIPOPROTEIN"/>
    <property type="match status" value="1"/>
</dbReference>
<dbReference type="AlphaFoldDB" id="A0A841U337"/>
<dbReference type="GO" id="GO:0009228">
    <property type="term" value="P:thiamine biosynthetic process"/>
    <property type="evidence" value="ECO:0007669"/>
    <property type="project" value="InterPro"/>
</dbReference>
<feature type="domain" description="SsuA/THI5-like" evidence="3">
    <location>
        <begin position="84"/>
        <end position="287"/>
    </location>
</feature>
<comment type="caution">
    <text evidence="4">The sequence shown here is derived from an EMBL/GenBank/DDBJ whole genome shotgun (WGS) entry which is preliminary data.</text>
</comment>
<dbReference type="PANTHER" id="PTHR31528:SF3">
    <property type="entry name" value="THIAMINE BIOSYNTHESIS PROTEIN HI_0357-RELATED"/>
    <property type="match status" value="1"/>
</dbReference>
<name>A0A841U337_9BACL</name>
<dbReference type="Gene3D" id="3.40.190.10">
    <property type="entry name" value="Periplasmic binding protein-like II"/>
    <property type="match status" value="2"/>
</dbReference>
<dbReference type="SUPFAM" id="SSF53850">
    <property type="entry name" value="Periplasmic binding protein-like II"/>
    <property type="match status" value="1"/>
</dbReference>
<organism evidence="4 5">
    <name type="scientific">Cohnella xylanilytica</name>
    <dbReference type="NCBI Taxonomy" id="557555"/>
    <lineage>
        <taxon>Bacteria</taxon>
        <taxon>Bacillati</taxon>
        <taxon>Bacillota</taxon>
        <taxon>Bacilli</taxon>
        <taxon>Bacillales</taxon>
        <taxon>Paenibacillaceae</taxon>
        <taxon>Cohnella</taxon>
    </lineage>
</organism>
<dbReference type="RefSeq" id="WP_185136509.1">
    <property type="nucleotide sequence ID" value="NZ_BORM01000001.1"/>
</dbReference>
<evidence type="ECO:0000313" key="4">
    <source>
        <dbReference type="EMBL" id="MBB6692521.1"/>
    </source>
</evidence>
<reference evidence="4 5" key="1">
    <citation type="submission" date="2020-08" db="EMBL/GenBank/DDBJ databases">
        <title>Cohnella phylogeny.</title>
        <authorList>
            <person name="Dunlap C."/>
        </authorList>
    </citation>
    <scope>NUCLEOTIDE SEQUENCE [LARGE SCALE GENOMIC DNA]</scope>
    <source>
        <strain evidence="4 5">DSM 25239</strain>
    </source>
</reference>
<dbReference type="PANTHER" id="PTHR31528">
    <property type="entry name" value="4-AMINO-5-HYDROXYMETHYL-2-METHYLPYRIMIDINE PHOSPHATE SYNTHASE THI11-RELATED"/>
    <property type="match status" value="1"/>
</dbReference>
<keyword evidence="2" id="KW-0732">Signal</keyword>
<evidence type="ECO:0000259" key="3">
    <source>
        <dbReference type="Pfam" id="PF09084"/>
    </source>
</evidence>
<evidence type="ECO:0000256" key="1">
    <source>
        <dbReference type="SAM" id="MobiDB-lite"/>
    </source>
</evidence>
<dbReference type="Proteomes" id="UP000553776">
    <property type="component" value="Unassembled WGS sequence"/>
</dbReference>
<proteinExistence type="predicted"/>
<dbReference type="Pfam" id="PF09084">
    <property type="entry name" value="NMT1"/>
    <property type="match status" value="1"/>
</dbReference>
<sequence>MKIKKLNLAVAASLFVLLLAGCGSSGNGNGNGGGASPGADNSASPPASAAEPASASPSASAETSSEASKELRKVTVQLGWFAEPEYGGDYAALVKGYFAEEGLDVEIKSGGPKVNGRQIVAAGKADFGFAKADTVLQNREEGLPIVAVAGVLQSSPQALIYHKGQDIKTFEDLNGRTAFFVPGVPAYEYVKKKYNLKLKEQVTDGTLVRFLEDETSLLHGFATSEPITLKEQGVEAEALLFSESGYDPYEITIITSESFLKDHPEVVKAYLRAVKKGWAYYFDHAEEINERIHQDNKDLPVAAMNEQAKAYKPYVYGGDAEKEGWGVMKEERWTENEKQLLEAGLLKKDVDVNEAFTTEYLPK</sequence>
<dbReference type="InterPro" id="IPR015168">
    <property type="entry name" value="SsuA/THI5"/>
</dbReference>
<dbReference type="InterPro" id="IPR027939">
    <property type="entry name" value="NMT1/THI5"/>
</dbReference>
<accession>A0A841U337</accession>
<dbReference type="EMBL" id="JACJVR010000054">
    <property type="protein sequence ID" value="MBB6692521.1"/>
    <property type="molecule type" value="Genomic_DNA"/>
</dbReference>